<dbReference type="GO" id="GO:0003676">
    <property type="term" value="F:nucleic acid binding"/>
    <property type="evidence" value="ECO:0007669"/>
    <property type="project" value="UniProtKB-UniRule"/>
</dbReference>
<evidence type="ECO:0000259" key="2">
    <source>
        <dbReference type="PROSITE" id="PS50174"/>
    </source>
</evidence>
<dbReference type="Proteomes" id="UP000829291">
    <property type="component" value="Chromosome 4"/>
</dbReference>
<sequence>MKMESEKEWDVEQYKMEHECDEHWELRRRFLLAHKDSFPEDELVCLAQVFTNIEFLGCRYPEETMQLVAELSQEIAADYREKQKSKLQRTFVKASDAAGAKAKGLIISKPDNSGNKSDNSSKMVGAQDRFSNTDFPMHKRIKFDHIRPTKNHQKQRANKQFTNDGPFGNIVLVEHSENKSTVSILTDAVNASGQNLEWIFKEDSTGCKCEIKINSKTLTEACGGGKKIAKKNAADIGVAILKKYYHTIQVKKLFHGESEKVVRTESISNASPVENILSNDNIGRKLMLLMGWNGGGLGKSQQGIVNPVTVTQRVSREGLGLKSEQFNQNIMKKKFQTVLRNYLNGDTRTDLVFSSEFTNEERAVIHQVARQMGVKSHSHGPKDARTLVISRKIDLFELVAELKEMGGSTEKYELIIPEEGDNPT</sequence>
<dbReference type="SUPFAM" id="SSF82708">
    <property type="entry name" value="R3H domain"/>
    <property type="match status" value="1"/>
</dbReference>
<feature type="domain" description="R3H" evidence="3">
    <location>
        <begin position="329"/>
        <end position="393"/>
    </location>
</feature>
<dbReference type="InterPro" id="IPR000467">
    <property type="entry name" value="G_patch_dom"/>
</dbReference>
<dbReference type="InterPro" id="IPR001374">
    <property type="entry name" value="R3H_dom"/>
</dbReference>
<dbReference type="PANTHER" id="PTHR48430:SF1">
    <property type="entry name" value="PARTNER OF XRN-2 PROTEIN 1"/>
    <property type="match status" value="1"/>
</dbReference>
<dbReference type="Gene3D" id="3.30.1370.50">
    <property type="entry name" value="R3H-like domain"/>
    <property type="match status" value="1"/>
</dbReference>
<dbReference type="RefSeq" id="XP_015513697.1">
    <property type="nucleotide sequence ID" value="XM_015658211.2"/>
</dbReference>
<feature type="compositionally biased region" description="Low complexity" evidence="1">
    <location>
        <begin position="105"/>
        <end position="122"/>
    </location>
</feature>
<dbReference type="KEGG" id="nlo:107219865"/>
<feature type="domain" description="G-patch" evidence="2">
    <location>
        <begin position="279"/>
        <end position="324"/>
    </location>
</feature>
<dbReference type="SUPFAM" id="SSF54768">
    <property type="entry name" value="dsRNA-binding domain-like"/>
    <property type="match status" value="1"/>
</dbReference>
<dbReference type="Pfam" id="PF01585">
    <property type="entry name" value="G-patch"/>
    <property type="match status" value="1"/>
</dbReference>
<protein>
    <submittedName>
        <fullName evidence="6">NF-kappa-B-repressing factor</fullName>
    </submittedName>
</protein>
<dbReference type="PROSITE" id="PS50174">
    <property type="entry name" value="G_PATCH"/>
    <property type="match status" value="1"/>
</dbReference>
<organism evidence="6">
    <name type="scientific">Neodiprion lecontei</name>
    <name type="common">Redheaded pine sawfly</name>
    <dbReference type="NCBI Taxonomy" id="441921"/>
    <lineage>
        <taxon>Eukaryota</taxon>
        <taxon>Metazoa</taxon>
        <taxon>Ecdysozoa</taxon>
        <taxon>Arthropoda</taxon>
        <taxon>Hexapoda</taxon>
        <taxon>Insecta</taxon>
        <taxon>Pterygota</taxon>
        <taxon>Neoptera</taxon>
        <taxon>Endopterygota</taxon>
        <taxon>Hymenoptera</taxon>
        <taxon>Tenthredinoidea</taxon>
        <taxon>Diprionidae</taxon>
        <taxon>Diprioninae</taxon>
        <taxon>Neodiprion</taxon>
    </lineage>
</organism>
<name>A0A6J0BFX3_NEOLC</name>
<gene>
    <name evidence="6" type="primary">LOC107219865</name>
</gene>
<evidence type="ECO:0000313" key="6">
    <source>
        <dbReference type="RefSeq" id="XP_015513697.1"/>
    </source>
</evidence>
<dbReference type="Gene3D" id="3.30.160.20">
    <property type="match status" value="1"/>
</dbReference>
<evidence type="ECO:0000256" key="1">
    <source>
        <dbReference type="SAM" id="MobiDB-lite"/>
    </source>
</evidence>
<evidence type="ECO:0000259" key="3">
    <source>
        <dbReference type="PROSITE" id="PS51061"/>
    </source>
</evidence>
<evidence type="ECO:0000259" key="4">
    <source>
        <dbReference type="PROSITE" id="PS51827"/>
    </source>
</evidence>
<evidence type="ECO:0000313" key="5">
    <source>
        <dbReference type="Proteomes" id="UP000829291"/>
    </source>
</evidence>
<dbReference type="SMART" id="SM00443">
    <property type="entry name" value="G_patch"/>
    <property type="match status" value="1"/>
</dbReference>
<dbReference type="InterPro" id="IPR036867">
    <property type="entry name" value="R3H_dom_sf"/>
</dbReference>
<dbReference type="Pfam" id="PF01424">
    <property type="entry name" value="R3H"/>
    <property type="match status" value="1"/>
</dbReference>
<dbReference type="PROSITE" id="PS51061">
    <property type="entry name" value="R3H"/>
    <property type="match status" value="1"/>
</dbReference>
<reference evidence="6" key="1">
    <citation type="submission" date="2025-08" db="UniProtKB">
        <authorList>
            <consortium name="RefSeq"/>
        </authorList>
    </citation>
    <scope>IDENTIFICATION</scope>
    <source>
        <tissue evidence="6">Thorax and Abdomen</tissue>
    </source>
</reference>
<keyword evidence="5" id="KW-1185">Reference proteome</keyword>
<dbReference type="OrthoDB" id="2359216at2759"/>
<proteinExistence type="predicted"/>
<dbReference type="InterPro" id="IPR021859">
    <property type="entry name" value="XTBD"/>
</dbReference>
<feature type="domain" description="XRN2-binding (XTBD)" evidence="4">
    <location>
        <begin position="11"/>
        <end position="95"/>
    </location>
</feature>
<dbReference type="PANTHER" id="PTHR48430">
    <property type="entry name" value="PARTNER OF XRN-2 PROTEIN 1"/>
    <property type="match status" value="1"/>
</dbReference>
<dbReference type="AlphaFoldDB" id="A0A6J0BFX3"/>
<dbReference type="Pfam" id="PF11952">
    <property type="entry name" value="XTBD"/>
    <property type="match status" value="1"/>
</dbReference>
<dbReference type="PROSITE" id="PS51827">
    <property type="entry name" value="XTBD"/>
    <property type="match status" value="1"/>
</dbReference>
<feature type="region of interest" description="Disordered" evidence="1">
    <location>
        <begin position="105"/>
        <end position="124"/>
    </location>
</feature>
<accession>A0A6J0BFX3</accession>
<dbReference type="GeneID" id="107219865"/>